<evidence type="ECO:0000256" key="10">
    <source>
        <dbReference type="RuleBase" id="RU000577"/>
    </source>
</evidence>
<proteinExistence type="inferred from homology"/>
<reference evidence="16 17" key="1">
    <citation type="submission" date="2018-06" db="EMBL/GenBank/DDBJ databases">
        <authorList>
            <consortium name="Pathogen Informatics"/>
            <person name="Doyle S."/>
        </authorList>
    </citation>
    <scope>NUCLEOTIDE SEQUENCE [LARGE SCALE GENOMIC DNA]</scope>
    <source>
        <strain evidence="16 17">NCTC11819</strain>
    </source>
</reference>
<organism evidence="16 17">
    <name type="scientific">Mobiluncus mulieris</name>
    <dbReference type="NCBI Taxonomy" id="2052"/>
    <lineage>
        <taxon>Bacteria</taxon>
        <taxon>Bacillati</taxon>
        <taxon>Actinomycetota</taxon>
        <taxon>Actinomycetes</taxon>
        <taxon>Actinomycetales</taxon>
        <taxon>Actinomycetaceae</taxon>
        <taxon>Mobiluncus</taxon>
    </lineage>
</organism>
<dbReference type="InterPro" id="IPR010921">
    <property type="entry name" value="Trp_repressor/repl_initiator"/>
</dbReference>
<feature type="region of interest" description="Disordered" evidence="12">
    <location>
        <begin position="116"/>
        <end position="178"/>
    </location>
</feature>
<feature type="binding site" evidence="8">
    <location>
        <position position="237"/>
    </location>
    <ligand>
        <name>ATP</name>
        <dbReference type="ChEBI" id="CHEBI:30616"/>
    </ligand>
</feature>
<evidence type="ECO:0000256" key="12">
    <source>
        <dbReference type="SAM" id="MobiDB-lite"/>
    </source>
</evidence>
<dbReference type="Proteomes" id="UP000255284">
    <property type="component" value="Unassembled WGS sequence"/>
</dbReference>
<evidence type="ECO:0000256" key="7">
    <source>
        <dbReference type="ARBA" id="ARBA00023125"/>
    </source>
</evidence>
<keyword evidence="2 8" id="KW-0963">Cytoplasm</keyword>
<comment type="function">
    <text evidence="8 10">Plays an essential role in the initiation and regulation of chromosomal replication. ATP-DnaA binds to the origin of replication (oriC) to initiate formation of the DNA replication initiation complex once per cell cycle. Binds the DnaA box (a 9 base pair repeat at the origin) and separates the double-stranded (ds)DNA. Forms a right-handed helical filament on oriC DNA; dsDNA binds to the exterior of the filament while single-stranded (ss)DNA is stabiized in the filament's interior. The ATP-DnaA-oriC complex binds and stabilizes one strand of the AT-rich DNA unwinding element (DUE), permitting loading of DNA polymerase. After initiation quickly degrades to an ADP-DnaA complex that is not apt for DNA replication. Binds acidic phospholipids.</text>
</comment>
<evidence type="ECO:0000313" key="16">
    <source>
        <dbReference type="EMBL" id="STO16297.1"/>
    </source>
</evidence>
<dbReference type="RefSeq" id="WP_004013503.1">
    <property type="nucleotide sequence ID" value="NZ_CAMXYF010000018.1"/>
</dbReference>
<keyword evidence="3 8" id="KW-0235">DNA replication</keyword>
<evidence type="ECO:0000256" key="3">
    <source>
        <dbReference type="ARBA" id="ARBA00022705"/>
    </source>
</evidence>
<dbReference type="InterPro" id="IPR013159">
    <property type="entry name" value="DnaA_C"/>
</dbReference>
<dbReference type="SUPFAM" id="SSF48295">
    <property type="entry name" value="TrpR-like"/>
    <property type="match status" value="1"/>
</dbReference>
<evidence type="ECO:0000256" key="8">
    <source>
        <dbReference type="HAMAP-Rule" id="MF_00377"/>
    </source>
</evidence>
<name>A0A2J9KND0_9ACTO</name>
<evidence type="ECO:0000313" key="17">
    <source>
        <dbReference type="Proteomes" id="UP000255284"/>
    </source>
</evidence>
<evidence type="ECO:0000256" key="6">
    <source>
        <dbReference type="ARBA" id="ARBA00023121"/>
    </source>
</evidence>
<feature type="binding site" evidence="8">
    <location>
        <position position="233"/>
    </location>
    <ligand>
        <name>ATP</name>
        <dbReference type="ChEBI" id="CHEBI:30616"/>
    </ligand>
</feature>
<evidence type="ECO:0000256" key="9">
    <source>
        <dbReference type="NCBIfam" id="TIGR00362"/>
    </source>
</evidence>
<feature type="binding site" evidence="8">
    <location>
        <position position="235"/>
    </location>
    <ligand>
        <name>ATP</name>
        <dbReference type="ChEBI" id="CHEBI:30616"/>
    </ligand>
</feature>
<dbReference type="NCBIfam" id="NF010686">
    <property type="entry name" value="PRK14086.1"/>
    <property type="match status" value="1"/>
</dbReference>
<feature type="binding site" evidence="8">
    <location>
        <position position="236"/>
    </location>
    <ligand>
        <name>ATP</name>
        <dbReference type="ChEBI" id="CHEBI:30616"/>
    </ligand>
</feature>
<gene>
    <name evidence="8 16" type="primary">dnaA</name>
    <name evidence="15" type="ORF">HHJ74_07630</name>
    <name evidence="16" type="ORF">NCTC11819_00863</name>
</gene>
<comment type="subcellular location">
    <subcellularLocation>
        <location evidence="8">Cytoplasm</location>
    </subcellularLocation>
</comment>
<dbReference type="EMBL" id="UGGQ01000006">
    <property type="protein sequence ID" value="STO16297.1"/>
    <property type="molecule type" value="Genomic_DNA"/>
</dbReference>
<evidence type="ECO:0000313" key="15">
    <source>
        <dbReference type="EMBL" id="NMW93562.1"/>
    </source>
</evidence>
<dbReference type="GO" id="GO:0005524">
    <property type="term" value="F:ATP binding"/>
    <property type="evidence" value="ECO:0007669"/>
    <property type="project" value="UniProtKB-UniRule"/>
</dbReference>
<dbReference type="InterPro" id="IPR020591">
    <property type="entry name" value="Chromosome_initiator_DnaA-like"/>
</dbReference>
<dbReference type="InterPro" id="IPR001957">
    <property type="entry name" value="Chromosome_initiator_DnaA"/>
</dbReference>
<dbReference type="GeneID" id="61169061"/>
<evidence type="ECO:0000259" key="13">
    <source>
        <dbReference type="SMART" id="SM00382"/>
    </source>
</evidence>
<feature type="region of interest" description="Domain IV, binds dsDNA" evidence="8">
    <location>
        <begin position="407"/>
        <end position="533"/>
    </location>
</feature>
<protein>
    <recommendedName>
        <fullName evidence="8 9">Chromosomal replication initiator protein DnaA</fullName>
    </recommendedName>
</protein>
<keyword evidence="6 8" id="KW-0446">Lipid-binding</keyword>
<dbReference type="FunFam" id="1.10.1750.10:FF:000002">
    <property type="entry name" value="Chromosomal replication initiator protein DnaA"/>
    <property type="match status" value="1"/>
</dbReference>
<evidence type="ECO:0000259" key="14">
    <source>
        <dbReference type="SMART" id="SM00760"/>
    </source>
</evidence>
<evidence type="ECO:0000313" key="18">
    <source>
        <dbReference type="Proteomes" id="UP000582487"/>
    </source>
</evidence>
<comment type="caution">
    <text evidence="8">Lacks conserved residue(s) required for the propagation of feature annotation.</text>
</comment>
<dbReference type="GO" id="GO:0003688">
    <property type="term" value="F:DNA replication origin binding"/>
    <property type="evidence" value="ECO:0007669"/>
    <property type="project" value="UniProtKB-UniRule"/>
</dbReference>
<evidence type="ECO:0000256" key="4">
    <source>
        <dbReference type="ARBA" id="ARBA00022741"/>
    </source>
</evidence>
<dbReference type="PRINTS" id="PR00051">
    <property type="entry name" value="DNAA"/>
</dbReference>
<dbReference type="AlphaFoldDB" id="A0A2J9KND0"/>
<dbReference type="Pfam" id="PF00308">
    <property type="entry name" value="Bac_DnaA"/>
    <property type="match status" value="1"/>
</dbReference>
<feature type="region of interest" description="Domain I, interacts with DnaA modulators" evidence="8">
    <location>
        <begin position="1"/>
        <end position="118"/>
    </location>
</feature>
<comment type="domain">
    <text evidence="8">Domain I is involved in oligomerization and binding regulators, domain II is flexibile and of varying length in different bacteria, domain III forms the AAA+ region, while domain IV binds dsDNA.</text>
</comment>
<dbReference type="EMBL" id="JABCUV010000008">
    <property type="protein sequence ID" value="NMW93562.1"/>
    <property type="molecule type" value="Genomic_DNA"/>
</dbReference>
<dbReference type="SMART" id="SM00382">
    <property type="entry name" value="AAA"/>
    <property type="match status" value="1"/>
</dbReference>
<dbReference type="InterPro" id="IPR027417">
    <property type="entry name" value="P-loop_NTPase"/>
</dbReference>
<dbReference type="SMART" id="SM00760">
    <property type="entry name" value="Bac_DnaA_C"/>
    <property type="match status" value="1"/>
</dbReference>
<dbReference type="Proteomes" id="UP000582487">
    <property type="component" value="Unassembled WGS sequence"/>
</dbReference>
<keyword evidence="5 8" id="KW-0067">ATP-binding</keyword>
<dbReference type="InterPro" id="IPR003593">
    <property type="entry name" value="AAA+_ATPase"/>
</dbReference>
<dbReference type="PANTHER" id="PTHR30050">
    <property type="entry name" value="CHROMOSOMAL REPLICATION INITIATOR PROTEIN DNAA"/>
    <property type="match status" value="1"/>
</dbReference>
<dbReference type="NCBIfam" id="TIGR00362">
    <property type="entry name" value="DnaA"/>
    <property type="match status" value="1"/>
</dbReference>
<feature type="compositionally biased region" description="Low complexity" evidence="12">
    <location>
        <begin position="140"/>
        <end position="175"/>
    </location>
</feature>
<dbReference type="Gene3D" id="1.10.8.60">
    <property type="match status" value="1"/>
</dbReference>
<evidence type="ECO:0000256" key="5">
    <source>
        <dbReference type="ARBA" id="ARBA00022840"/>
    </source>
</evidence>
<dbReference type="HAMAP" id="MF_00377">
    <property type="entry name" value="DnaA_bact"/>
    <property type="match status" value="1"/>
</dbReference>
<reference evidence="15 18" key="2">
    <citation type="submission" date="2020-04" db="EMBL/GenBank/DDBJ databases">
        <title>Antimicrobial susceptibility and clonality of vaginal-derived multi-drug resistant Mobiluncus isolates in China.</title>
        <authorList>
            <person name="Zhang X."/>
        </authorList>
    </citation>
    <scope>NUCLEOTIDE SEQUENCE [LARGE SCALE GENOMIC DNA]</scope>
    <source>
        <strain evidence="15 18">7</strain>
    </source>
</reference>
<keyword evidence="7 8" id="KW-0238">DNA-binding</keyword>
<feature type="domain" description="AAA+ ATPase" evidence="13">
    <location>
        <begin position="222"/>
        <end position="350"/>
    </location>
</feature>
<dbReference type="GO" id="GO:0006275">
    <property type="term" value="P:regulation of DNA replication"/>
    <property type="evidence" value="ECO:0007669"/>
    <property type="project" value="UniProtKB-UniRule"/>
</dbReference>
<comment type="caution">
    <text evidence="16">The sequence shown here is derived from an EMBL/GenBank/DDBJ whole genome shotgun (WGS) entry which is preliminary data.</text>
</comment>
<dbReference type="GO" id="GO:0005737">
    <property type="term" value="C:cytoplasm"/>
    <property type="evidence" value="ECO:0007669"/>
    <property type="project" value="UniProtKB-SubCell"/>
</dbReference>
<comment type="similarity">
    <text evidence="1 8 11">Belongs to the DnaA family.</text>
</comment>
<dbReference type="OrthoDB" id="9807019at2"/>
<feature type="domain" description="Chromosomal replication initiator DnaA C-terminal" evidence="14">
    <location>
        <begin position="436"/>
        <end position="505"/>
    </location>
</feature>
<sequence>MPSFRQIFSRRSERCVNLVASGTSTSYEAGDFLSPALDELRESGKISDFDLVLLRQSKALAHNEDAAVLAVPGTMVKGIIDAKYTPDLKAAFSKILGKTINNLVITVDEGLVKQNSATTPGATPKNIGITSPLTSPNGMAPRENNPNLENPNPNPSLTTPNTTPTGNLANPATIPAPIPASMQIDRNTGLNPMYTFESFVIGSSNSFTAAAAESVVVSPAQAYNPLFIYGGSGLGKTHLLHAIGNYALELYPQAKVRYVSSEEFTNDFINAIATQTFPELQAKYREVDFLLIDDIQFLQGKEQTLEEFFHTFNTLHTARKQVVITSDVPPKELKSFEERIKSRLEWGLLTDIQPPNLETRIAILRRKSAQENLQGYDDAVLEYIASNISSNIRELEGALLRVTAYAALSGGGSVSLDTAKEILRDFITGRNTRDITPQMIIEQTAQYFGLEVDEIMSTDRSRTVVNSRQVAMYLCRELTELSLPKVGEAFGGRDHTTVMHAVKKIEKTINEDSQTYQSITEITNQIRRAAVRG</sequence>
<dbReference type="CDD" id="cd00009">
    <property type="entry name" value="AAA"/>
    <property type="match status" value="1"/>
</dbReference>
<dbReference type="GO" id="GO:0005886">
    <property type="term" value="C:plasma membrane"/>
    <property type="evidence" value="ECO:0007669"/>
    <property type="project" value="TreeGrafter"/>
</dbReference>
<evidence type="ECO:0000256" key="11">
    <source>
        <dbReference type="RuleBase" id="RU004227"/>
    </source>
</evidence>
<keyword evidence="4 8" id="KW-0547">Nucleotide-binding</keyword>
<dbReference type="PANTHER" id="PTHR30050:SF2">
    <property type="entry name" value="CHROMOSOMAL REPLICATION INITIATOR PROTEIN DNAA"/>
    <property type="match status" value="1"/>
</dbReference>
<dbReference type="GO" id="GO:0006270">
    <property type="term" value="P:DNA replication initiation"/>
    <property type="evidence" value="ECO:0007669"/>
    <property type="project" value="UniProtKB-UniRule"/>
</dbReference>
<evidence type="ECO:0000256" key="1">
    <source>
        <dbReference type="ARBA" id="ARBA00006583"/>
    </source>
</evidence>
<comment type="subunit">
    <text evidence="8">Oligomerizes as a right-handed, spiral filament on DNA at oriC.</text>
</comment>
<dbReference type="Gene3D" id="3.40.50.300">
    <property type="entry name" value="P-loop containing nucleotide triphosphate hydrolases"/>
    <property type="match status" value="1"/>
</dbReference>
<accession>A0A2J9KND0</accession>
<feature type="compositionally biased region" description="Polar residues" evidence="12">
    <location>
        <begin position="128"/>
        <end position="137"/>
    </location>
</feature>
<evidence type="ECO:0000256" key="2">
    <source>
        <dbReference type="ARBA" id="ARBA00022490"/>
    </source>
</evidence>
<dbReference type="FunFam" id="3.40.50.300:FF:000668">
    <property type="entry name" value="Chromosomal replication initiator protein DnaA"/>
    <property type="match status" value="1"/>
</dbReference>
<dbReference type="InterPro" id="IPR013317">
    <property type="entry name" value="DnaA_dom"/>
</dbReference>
<dbReference type="CDD" id="cd06571">
    <property type="entry name" value="Bac_DnaA_C"/>
    <property type="match status" value="1"/>
</dbReference>
<dbReference type="GO" id="GO:0008289">
    <property type="term" value="F:lipid binding"/>
    <property type="evidence" value="ECO:0007669"/>
    <property type="project" value="UniProtKB-KW"/>
</dbReference>
<dbReference type="Gene3D" id="1.10.1750.10">
    <property type="match status" value="1"/>
</dbReference>
<dbReference type="SUPFAM" id="SSF52540">
    <property type="entry name" value="P-loop containing nucleoside triphosphate hydrolases"/>
    <property type="match status" value="1"/>
</dbReference>
<dbReference type="Pfam" id="PF08299">
    <property type="entry name" value="Bac_DnaA_C"/>
    <property type="match status" value="1"/>
</dbReference>